<gene>
    <name evidence="1" type="ORF">EV385_5869</name>
</gene>
<protein>
    <submittedName>
        <fullName evidence="1">Uncharacterized protein</fullName>
    </submittedName>
</protein>
<reference evidence="1 2" key="1">
    <citation type="submission" date="2019-02" db="EMBL/GenBank/DDBJ databases">
        <title>Sequencing the genomes of 1000 actinobacteria strains.</title>
        <authorList>
            <person name="Klenk H.-P."/>
        </authorList>
    </citation>
    <scope>NUCLEOTIDE SEQUENCE [LARGE SCALE GENOMIC DNA]</scope>
    <source>
        <strain evidence="1 2">DSM 45162</strain>
    </source>
</reference>
<keyword evidence="2" id="KW-1185">Reference proteome</keyword>
<evidence type="ECO:0000313" key="1">
    <source>
        <dbReference type="EMBL" id="RZU53933.1"/>
    </source>
</evidence>
<dbReference type="Proteomes" id="UP000292564">
    <property type="component" value="Unassembled WGS sequence"/>
</dbReference>
<dbReference type="EMBL" id="SHKY01000001">
    <property type="protein sequence ID" value="RZU53933.1"/>
    <property type="molecule type" value="Genomic_DNA"/>
</dbReference>
<name>A0A4Q7ZTL5_9ACTN</name>
<organism evidence="1 2">
    <name type="scientific">Krasilnikovia cinnamomea</name>
    <dbReference type="NCBI Taxonomy" id="349313"/>
    <lineage>
        <taxon>Bacteria</taxon>
        <taxon>Bacillati</taxon>
        <taxon>Actinomycetota</taxon>
        <taxon>Actinomycetes</taxon>
        <taxon>Micromonosporales</taxon>
        <taxon>Micromonosporaceae</taxon>
        <taxon>Krasilnikovia</taxon>
    </lineage>
</organism>
<sequence length="29" mass="2985">MAERRSAAAMMTIATLDDQLASFGEAVAG</sequence>
<comment type="caution">
    <text evidence="1">The sequence shown here is derived from an EMBL/GenBank/DDBJ whole genome shotgun (WGS) entry which is preliminary data.</text>
</comment>
<evidence type="ECO:0000313" key="2">
    <source>
        <dbReference type="Proteomes" id="UP000292564"/>
    </source>
</evidence>
<proteinExistence type="predicted"/>
<accession>A0A4Q7ZTL5</accession>
<dbReference type="AlphaFoldDB" id="A0A4Q7ZTL5"/>